<accession>A0A1X6ZTL3</accession>
<name>A0A1X6ZTL3_9RHOB</name>
<reference evidence="1 2" key="1">
    <citation type="submission" date="2017-03" db="EMBL/GenBank/DDBJ databases">
        <authorList>
            <person name="Afonso C.L."/>
            <person name="Miller P.J."/>
            <person name="Scott M.A."/>
            <person name="Spackman E."/>
            <person name="Goraichik I."/>
            <person name="Dimitrov K.M."/>
            <person name="Suarez D.L."/>
            <person name="Swayne D.E."/>
        </authorList>
    </citation>
    <scope>NUCLEOTIDE SEQUENCE [LARGE SCALE GENOMIC DNA]</scope>
    <source>
        <strain evidence="1 2">CECT 7450</strain>
    </source>
</reference>
<organism evidence="1 2">
    <name type="scientific">Roseovarius albus</name>
    <dbReference type="NCBI Taxonomy" id="1247867"/>
    <lineage>
        <taxon>Bacteria</taxon>
        <taxon>Pseudomonadati</taxon>
        <taxon>Pseudomonadota</taxon>
        <taxon>Alphaproteobacteria</taxon>
        <taxon>Rhodobacterales</taxon>
        <taxon>Roseobacteraceae</taxon>
        <taxon>Roseovarius</taxon>
    </lineage>
</organism>
<dbReference type="Proteomes" id="UP000193061">
    <property type="component" value="Unassembled WGS sequence"/>
</dbReference>
<protein>
    <submittedName>
        <fullName evidence="1">Uncharacterized protein</fullName>
    </submittedName>
</protein>
<gene>
    <name evidence="1" type="ORF">ROA7450_03153</name>
</gene>
<dbReference type="OrthoDB" id="9858727at2"/>
<proteinExistence type="predicted"/>
<evidence type="ECO:0000313" key="2">
    <source>
        <dbReference type="Proteomes" id="UP000193061"/>
    </source>
</evidence>
<dbReference type="EMBL" id="FWFX01000011">
    <property type="protein sequence ID" value="SLN61129.1"/>
    <property type="molecule type" value="Genomic_DNA"/>
</dbReference>
<evidence type="ECO:0000313" key="1">
    <source>
        <dbReference type="EMBL" id="SLN61129.1"/>
    </source>
</evidence>
<dbReference type="RefSeq" id="WP_143534489.1">
    <property type="nucleotide sequence ID" value="NZ_FWFX01000011.1"/>
</dbReference>
<keyword evidence="2" id="KW-1185">Reference proteome</keyword>
<sequence length="128" mass="13374">MHPNRLSVFIASMMLMPVAGVAEDDSHFLITGERLACVMSHSADYSFDSGDVAFIAVEDCSGDGGGQVSLANMVLNSAPDVSVADDQAPDAVVALSKDDLACLANLDVAGADALYAFYPNGCRLEQKD</sequence>
<dbReference type="AlphaFoldDB" id="A0A1X6ZTL3"/>